<comment type="catalytic activity">
    <reaction evidence="7">
        <text>L-threonyl-[protein] + ATP = O-phospho-L-threonyl-[protein] + ADP + H(+)</text>
        <dbReference type="Rhea" id="RHEA:46608"/>
        <dbReference type="Rhea" id="RHEA-COMP:11060"/>
        <dbReference type="Rhea" id="RHEA-COMP:11605"/>
        <dbReference type="ChEBI" id="CHEBI:15378"/>
        <dbReference type="ChEBI" id="CHEBI:30013"/>
        <dbReference type="ChEBI" id="CHEBI:30616"/>
        <dbReference type="ChEBI" id="CHEBI:61977"/>
        <dbReference type="ChEBI" id="CHEBI:456216"/>
        <dbReference type="EC" id="2.7.11.1"/>
    </reaction>
</comment>
<feature type="compositionally biased region" description="Polar residues" evidence="11">
    <location>
        <begin position="309"/>
        <end position="318"/>
    </location>
</feature>
<evidence type="ECO:0000259" key="12">
    <source>
        <dbReference type="PROSITE" id="PS50011"/>
    </source>
</evidence>
<dbReference type="InterPro" id="IPR017441">
    <property type="entry name" value="Protein_kinase_ATP_BS"/>
</dbReference>
<keyword evidence="5" id="KW-0418">Kinase</keyword>
<dbReference type="PROSITE" id="PS00107">
    <property type="entry name" value="PROTEIN_KINASE_ATP"/>
    <property type="match status" value="1"/>
</dbReference>
<comment type="caution">
    <text evidence="13">The sequence shown here is derived from an EMBL/GenBank/DDBJ whole genome shotgun (WGS) entry which is preliminary data.</text>
</comment>
<keyword evidence="4 9" id="KW-0547">Nucleotide-binding</keyword>
<dbReference type="OrthoDB" id="248923at2759"/>
<dbReference type="SMART" id="SM00220">
    <property type="entry name" value="S_TKc"/>
    <property type="match status" value="1"/>
</dbReference>
<dbReference type="InterPro" id="IPR051131">
    <property type="entry name" value="NEK_Ser/Thr_kinase_NIMA"/>
</dbReference>
<evidence type="ECO:0000256" key="5">
    <source>
        <dbReference type="ARBA" id="ARBA00022777"/>
    </source>
</evidence>
<proteinExistence type="inferred from homology"/>
<evidence type="ECO:0000313" key="14">
    <source>
        <dbReference type="Proteomes" id="UP000187209"/>
    </source>
</evidence>
<keyword evidence="2 10" id="KW-0723">Serine/threonine-protein kinase</keyword>
<comment type="similarity">
    <text evidence="10">Belongs to the protein kinase superfamily.</text>
</comment>
<evidence type="ECO:0000256" key="1">
    <source>
        <dbReference type="ARBA" id="ARBA00012513"/>
    </source>
</evidence>
<dbReference type="EMBL" id="MPUH01000426">
    <property type="protein sequence ID" value="OMJ80380.1"/>
    <property type="molecule type" value="Genomic_DNA"/>
</dbReference>
<keyword evidence="14" id="KW-1185">Reference proteome</keyword>
<evidence type="ECO:0000256" key="2">
    <source>
        <dbReference type="ARBA" id="ARBA00022527"/>
    </source>
</evidence>
<dbReference type="PANTHER" id="PTHR44899:SF3">
    <property type="entry name" value="SERINE_THREONINE-PROTEIN KINASE NEK1"/>
    <property type="match status" value="1"/>
</dbReference>
<dbReference type="InterPro" id="IPR000719">
    <property type="entry name" value="Prot_kinase_dom"/>
</dbReference>
<feature type="domain" description="Protein kinase" evidence="12">
    <location>
        <begin position="4"/>
        <end position="258"/>
    </location>
</feature>
<evidence type="ECO:0000256" key="10">
    <source>
        <dbReference type="RuleBase" id="RU000304"/>
    </source>
</evidence>
<evidence type="ECO:0000256" key="7">
    <source>
        <dbReference type="ARBA" id="ARBA00047899"/>
    </source>
</evidence>
<dbReference type="PANTHER" id="PTHR44899">
    <property type="entry name" value="CAMK FAMILY PROTEIN KINASE"/>
    <property type="match status" value="1"/>
</dbReference>
<gene>
    <name evidence="13" type="ORF">SteCoe_19374</name>
</gene>
<keyword evidence="6 9" id="KW-0067">ATP-binding</keyword>
<protein>
    <recommendedName>
        <fullName evidence="1">non-specific serine/threonine protein kinase</fullName>
        <ecNumber evidence="1">2.7.11.1</ecNumber>
    </recommendedName>
</protein>
<dbReference type="InterPro" id="IPR008271">
    <property type="entry name" value="Ser/Thr_kinase_AS"/>
</dbReference>
<dbReference type="EC" id="2.7.11.1" evidence="1"/>
<evidence type="ECO:0000256" key="11">
    <source>
        <dbReference type="SAM" id="MobiDB-lite"/>
    </source>
</evidence>
<dbReference type="GO" id="GO:0004674">
    <property type="term" value="F:protein serine/threonine kinase activity"/>
    <property type="evidence" value="ECO:0007669"/>
    <property type="project" value="UniProtKB-KW"/>
</dbReference>
<organism evidence="13 14">
    <name type="scientific">Stentor coeruleus</name>
    <dbReference type="NCBI Taxonomy" id="5963"/>
    <lineage>
        <taxon>Eukaryota</taxon>
        <taxon>Sar</taxon>
        <taxon>Alveolata</taxon>
        <taxon>Ciliophora</taxon>
        <taxon>Postciliodesmatophora</taxon>
        <taxon>Heterotrichea</taxon>
        <taxon>Heterotrichida</taxon>
        <taxon>Stentoridae</taxon>
        <taxon>Stentor</taxon>
    </lineage>
</organism>
<name>A0A1R2BUE7_9CILI</name>
<evidence type="ECO:0000313" key="13">
    <source>
        <dbReference type="EMBL" id="OMJ80380.1"/>
    </source>
</evidence>
<feature type="region of interest" description="Disordered" evidence="11">
    <location>
        <begin position="281"/>
        <end position="318"/>
    </location>
</feature>
<dbReference type="Gene3D" id="1.10.510.10">
    <property type="entry name" value="Transferase(Phosphotransferase) domain 1"/>
    <property type="match status" value="1"/>
</dbReference>
<evidence type="ECO:0000256" key="8">
    <source>
        <dbReference type="ARBA" id="ARBA00048679"/>
    </source>
</evidence>
<keyword evidence="3" id="KW-0808">Transferase</keyword>
<dbReference type="CDD" id="cd08215">
    <property type="entry name" value="STKc_Nek"/>
    <property type="match status" value="1"/>
</dbReference>
<accession>A0A1R2BUE7</accession>
<feature type="binding site" evidence="9">
    <location>
        <position position="32"/>
    </location>
    <ligand>
        <name>ATP</name>
        <dbReference type="ChEBI" id="CHEBI:30616"/>
    </ligand>
</feature>
<comment type="catalytic activity">
    <reaction evidence="8">
        <text>L-seryl-[protein] + ATP = O-phospho-L-seryl-[protein] + ADP + H(+)</text>
        <dbReference type="Rhea" id="RHEA:17989"/>
        <dbReference type="Rhea" id="RHEA-COMP:9863"/>
        <dbReference type="Rhea" id="RHEA-COMP:11604"/>
        <dbReference type="ChEBI" id="CHEBI:15378"/>
        <dbReference type="ChEBI" id="CHEBI:29999"/>
        <dbReference type="ChEBI" id="CHEBI:30616"/>
        <dbReference type="ChEBI" id="CHEBI:83421"/>
        <dbReference type="ChEBI" id="CHEBI:456216"/>
        <dbReference type="EC" id="2.7.11.1"/>
    </reaction>
</comment>
<dbReference type="AlphaFoldDB" id="A0A1R2BUE7"/>
<dbReference type="InterPro" id="IPR011009">
    <property type="entry name" value="Kinase-like_dom_sf"/>
</dbReference>
<evidence type="ECO:0000256" key="9">
    <source>
        <dbReference type="PROSITE-ProRule" id="PRU10141"/>
    </source>
</evidence>
<dbReference type="PROSITE" id="PS50011">
    <property type="entry name" value="PROTEIN_KINASE_DOM"/>
    <property type="match status" value="1"/>
</dbReference>
<sequence>MDRFRKLRSLGRGQNGEVWLVEREDASLAALKQVYIEDEDALNYEVSALERLEHPHIIQYHESFRNEGYLCIVIDFAEGGDLASRVKMAKTKAYKFPEVQIWKWFMQICIALNYIHENKIIHRDLKTQNIFLTKNGDIKIGDFGICRVLSKSDEFASTSVGTPYYIAPEVCRGELYDYKADVWSLGCIIYELCSLRRPFEGESIATVLNNILNVAPEPLPDFYSEALTSIIFQMLRKDTSLRPTIAQIITTSNMHSFSERNKDNFPKPRKSYQKEISIKIPTPTNAPVHKNPSSAPNNTQNHSMDKPPLSTNTGAPTNRSNTFFNFSESLLKQCPSSPIRPMLMGDFLKKRLGDEVYERIQRVVNNSKDPMKLLHEEPWIFSDICGEDNLSIIDVAIACGAFSLKGRPIFPNTSTHKVTRTRAFPILGRNASQ</sequence>
<evidence type="ECO:0000256" key="3">
    <source>
        <dbReference type="ARBA" id="ARBA00022679"/>
    </source>
</evidence>
<dbReference type="PROSITE" id="PS00108">
    <property type="entry name" value="PROTEIN_KINASE_ST"/>
    <property type="match status" value="1"/>
</dbReference>
<evidence type="ECO:0000256" key="4">
    <source>
        <dbReference type="ARBA" id="ARBA00022741"/>
    </source>
</evidence>
<dbReference type="Proteomes" id="UP000187209">
    <property type="component" value="Unassembled WGS sequence"/>
</dbReference>
<evidence type="ECO:0000256" key="6">
    <source>
        <dbReference type="ARBA" id="ARBA00022840"/>
    </source>
</evidence>
<reference evidence="13 14" key="1">
    <citation type="submission" date="2016-11" db="EMBL/GenBank/DDBJ databases">
        <title>The macronuclear genome of Stentor coeruleus: a giant cell with tiny introns.</title>
        <authorList>
            <person name="Slabodnick M."/>
            <person name="Ruby J.G."/>
            <person name="Reiff S.B."/>
            <person name="Swart E.C."/>
            <person name="Gosai S."/>
            <person name="Prabakaran S."/>
            <person name="Witkowska E."/>
            <person name="Larue G.E."/>
            <person name="Fisher S."/>
            <person name="Freeman R.M."/>
            <person name="Gunawardena J."/>
            <person name="Chu W."/>
            <person name="Stover N.A."/>
            <person name="Gregory B.D."/>
            <person name="Nowacki M."/>
            <person name="Derisi J."/>
            <person name="Roy S.W."/>
            <person name="Marshall W.F."/>
            <person name="Sood P."/>
        </authorList>
    </citation>
    <scope>NUCLEOTIDE SEQUENCE [LARGE SCALE GENOMIC DNA]</scope>
    <source>
        <strain evidence="13">WM001</strain>
    </source>
</reference>
<dbReference type="Pfam" id="PF00069">
    <property type="entry name" value="Pkinase"/>
    <property type="match status" value="1"/>
</dbReference>
<dbReference type="GO" id="GO:0005524">
    <property type="term" value="F:ATP binding"/>
    <property type="evidence" value="ECO:0007669"/>
    <property type="project" value="UniProtKB-UniRule"/>
</dbReference>
<dbReference type="SUPFAM" id="SSF56112">
    <property type="entry name" value="Protein kinase-like (PK-like)"/>
    <property type="match status" value="1"/>
</dbReference>
<feature type="compositionally biased region" description="Polar residues" evidence="11">
    <location>
        <begin position="291"/>
        <end position="302"/>
    </location>
</feature>